<keyword evidence="9" id="KW-0812">Transmembrane</keyword>
<evidence type="ECO:0000256" key="8">
    <source>
        <dbReference type="SAM" id="MobiDB-lite"/>
    </source>
</evidence>
<keyword evidence="12" id="KW-1185">Reference proteome</keyword>
<evidence type="ECO:0000256" key="9">
    <source>
        <dbReference type="SAM" id="Phobius"/>
    </source>
</evidence>
<dbReference type="PROSITE" id="PS00914">
    <property type="entry name" value="SYNTAXIN"/>
    <property type="match status" value="1"/>
</dbReference>
<dbReference type="SUPFAM" id="SSF47661">
    <property type="entry name" value="t-snare proteins"/>
    <property type="match status" value="1"/>
</dbReference>
<evidence type="ECO:0000256" key="6">
    <source>
        <dbReference type="ARBA" id="ARBA00023242"/>
    </source>
</evidence>
<dbReference type="GO" id="GO:0032039">
    <property type="term" value="C:integrator complex"/>
    <property type="evidence" value="ECO:0007669"/>
    <property type="project" value="InterPro"/>
</dbReference>
<feature type="domain" description="T-SNARE coiled-coil homology" evidence="10">
    <location>
        <begin position="171"/>
        <end position="233"/>
    </location>
</feature>
<protein>
    <recommendedName>
        <fullName evidence="10">t-SNARE coiled-coil homology domain-containing protein</fullName>
    </recommendedName>
</protein>
<comment type="subcellular location">
    <subcellularLocation>
        <location evidence="2">Cytoplasm</location>
    </subcellularLocation>
    <subcellularLocation>
        <location evidence="1">Nucleus</location>
    </subcellularLocation>
</comment>
<evidence type="ECO:0000256" key="3">
    <source>
        <dbReference type="ARBA" id="ARBA00006861"/>
    </source>
</evidence>
<dbReference type="InterPro" id="IPR006012">
    <property type="entry name" value="Syntaxin/epimorphin_CS"/>
</dbReference>
<evidence type="ECO:0000313" key="12">
    <source>
        <dbReference type="Proteomes" id="UP000008743"/>
    </source>
</evidence>
<keyword evidence="5" id="KW-0963">Cytoplasm</keyword>
<reference evidence="12" key="1">
    <citation type="submission" date="2011-02" db="EMBL/GenBank/DDBJ databases">
        <title>The Genome Sequence of Capsaspora owczarzaki ATCC 30864.</title>
        <authorList>
            <person name="Russ C."/>
            <person name="Cuomo C."/>
            <person name="Burger G."/>
            <person name="Gray M.W."/>
            <person name="Holland P.W.H."/>
            <person name="King N."/>
            <person name="Lang F.B.F."/>
            <person name="Roger A.J."/>
            <person name="Ruiz-Trillo I."/>
            <person name="Young S.K."/>
            <person name="Zeng Q."/>
            <person name="Gargeya S."/>
            <person name="Alvarado L."/>
            <person name="Berlin A."/>
            <person name="Chapman S.B."/>
            <person name="Chen Z."/>
            <person name="Freedman E."/>
            <person name="Gellesch M."/>
            <person name="Goldberg J."/>
            <person name="Griggs A."/>
            <person name="Gujja S."/>
            <person name="Heilman E."/>
            <person name="Heiman D."/>
            <person name="Howarth C."/>
            <person name="Mehta T."/>
            <person name="Neiman D."/>
            <person name="Pearson M."/>
            <person name="Roberts A."/>
            <person name="Saif S."/>
            <person name="Shea T."/>
            <person name="Shenoy N."/>
            <person name="Sisk P."/>
            <person name="Stolte C."/>
            <person name="Sykes S."/>
            <person name="White J."/>
            <person name="Yandava C."/>
            <person name="Haas B."/>
            <person name="Nusbaum C."/>
            <person name="Birren B."/>
        </authorList>
    </citation>
    <scope>NUCLEOTIDE SEQUENCE</scope>
    <source>
        <strain evidence="12">ATCC 30864</strain>
    </source>
</reference>
<dbReference type="InterPro" id="IPR000727">
    <property type="entry name" value="T_SNARE_dom"/>
</dbReference>
<dbReference type="InParanoid" id="A0A0D2VG91"/>
<name>A0A0D2VG91_CAPO3</name>
<dbReference type="EMBL" id="KE346360">
    <property type="protein sequence ID" value="KJE88887.1"/>
    <property type="molecule type" value="Genomic_DNA"/>
</dbReference>
<dbReference type="SUPFAM" id="SSF56281">
    <property type="entry name" value="Metallo-hydrolase/oxidoreductase"/>
    <property type="match status" value="1"/>
</dbReference>
<dbReference type="OrthoDB" id="5600060at2759"/>
<feature type="transmembrane region" description="Helical" evidence="9">
    <location>
        <begin position="245"/>
        <end position="263"/>
    </location>
</feature>
<keyword evidence="9" id="KW-0472">Membrane</keyword>
<keyword evidence="9" id="KW-1133">Transmembrane helix</keyword>
<dbReference type="eggNOG" id="KOG1138">
    <property type="taxonomic scope" value="Eukaryota"/>
</dbReference>
<dbReference type="Pfam" id="PF16661">
    <property type="entry name" value="Lactamase_B_6"/>
    <property type="match status" value="1"/>
</dbReference>
<proteinExistence type="inferred from homology"/>
<evidence type="ECO:0000256" key="5">
    <source>
        <dbReference type="ARBA" id="ARBA00022490"/>
    </source>
</evidence>
<dbReference type="PANTHER" id="PTHR46094:SF1">
    <property type="entry name" value="INTEGRATOR COMPLEX SUBUNIT 9"/>
    <property type="match status" value="1"/>
</dbReference>
<dbReference type="GO" id="GO:0005737">
    <property type="term" value="C:cytoplasm"/>
    <property type="evidence" value="ECO:0007669"/>
    <property type="project" value="UniProtKB-SubCell"/>
</dbReference>
<comment type="similarity">
    <text evidence="4 7">Belongs to the syntaxin family.</text>
</comment>
<dbReference type="SMART" id="SM00503">
    <property type="entry name" value="SynN"/>
    <property type="match status" value="1"/>
</dbReference>
<dbReference type="GO" id="GO:0005484">
    <property type="term" value="F:SNAP receptor activity"/>
    <property type="evidence" value="ECO:0007669"/>
    <property type="project" value="InterPro"/>
</dbReference>
<dbReference type="Gene3D" id="1.20.5.110">
    <property type="match status" value="1"/>
</dbReference>
<dbReference type="Gene3D" id="3.40.50.10890">
    <property type="match status" value="1"/>
</dbReference>
<dbReference type="InterPro" id="IPR022712">
    <property type="entry name" value="Beta_Casp"/>
</dbReference>
<evidence type="ECO:0000313" key="11">
    <source>
        <dbReference type="EMBL" id="KJE88887.1"/>
    </source>
</evidence>
<dbReference type="Pfam" id="PF14523">
    <property type="entry name" value="Syntaxin_2"/>
    <property type="match status" value="1"/>
</dbReference>
<dbReference type="STRING" id="595528.A0A0D2VG91"/>
<dbReference type="Proteomes" id="UP000008743">
    <property type="component" value="Unassembled WGS sequence"/>
</dbReference>
<dbReference type="SMART" id="SM00397">
    <property type="entry name" value="t_SNARE"/>
    <property type="match status" value="1"/>
</dbReference>
<accession>A0A0D2VG91</accession>
<feature type="region of interest" description="Disordered" evidence="8">
    <location>
        <begin position="125"/>
        <end position="144"/>
    </location>
</feature>
<dbReference type="InterPro" id="IPR006011">
    <property type="entry name" value="Syntaxin_N"/>
</dbReference>
<organism evidence="11 12">
    <name type="scientific">Capsaspora owczarzaki (strain ATCC 30864)</name>
    <dbReference type="NCBI Taxonomy" id="595528"/>
    <lineage>
        <taxon>Eukaryota</taxon>
        <taxon>Filasterea</taxon>
        <taxon>Capsaspora</taxon>
    </lineage>
</organism>
<dbReference type="GO" id="GO:0016020">
    <property type="term" value="C:membrane"/>
    <property type="evidence" value="ECO:0007669"/>
    <property type="project" value="InterPro"/>
</dbReference>
<dbReference type="InterPro" id="IPR001279">
    <property type="entry name" value="Metallo-B-lactamas"/>
</dbReference>
<dbReference type="AlphaFoldDB" id="A0A0D2VG91"/>
<gene>
    <name evidence="11" type="ORF">CAOG_009309</name>
</gene>
<keyword evidence="6" id="KW-0539">Nucleus</keyword>
<dbReference type="FunFam" id="1.20.5.110:FF:000059">
    <property type="entry name" value="Related to syntaxin 12"/>
    <property type="match status" value="1"/>
</dbReference>
<evidence type="ECO:0000259" key="10">
    <source>
        <dbReference type="PROSITE" id="PS50192"/>
    </source>
</evidence>
<dbReference type="Gene3D" id="3.60.15.10">
    <property type="entry name" value="Ribonuclease Z/Hydroxyacylglutathione hydrolase-like"/>
    <property type="match status" value="1"/>
</dbReference>
<dbReference type="Gene3D" id="1.20.58.70">
    <property type="match status" value="1"/>
</dbReference>
<dbReference type="Pfam" id="PF10996">
    <property type="entry name" value="Beta-Casp"/>
    <property type="match status" value="1"/>
</dbReference>
<evidence type="ECO:0000256" key="2">
    <source>
        <dbReference type="ARBA" id="ARBA00004496"/>
    </source>
</evidence>
<dbReference type="PROSITE" id="PS50192">
    <property type="entry name" value="T_SNARE"/>
    <property type="match status" value="1"/>
</dbReference>
<comment type="similarity">
    <text evidence="3">Belongs to the metallo-beta-lactamase superfamily. RNA-metabolizing metallo-beta-lactamase-like family. INTS9 subfamily.</text>
</comment>
<dbReference type="PhylomeDB" id="A0A0D2VG91"/>
<sequence length="972" mass="106400">MRSMPRGADGDSNYVALNERVSSNITQITQNVISLQRMVGLLGTAKDTPEVRERMHTVQNATRRLAREAGQSIRQLGLIDGGSANEARSRKQQQQKLSSHLQTALRSFADVEKLAASKEKADVAKHRAHSIVPDSHSGHPGFDEDMSEDTRLLNDRQNQISALDNEVEYNEHQIEERERGIKEIESTIIEVNEIFKDLGAMINDQGQMLDSIEGNIDQVHSHVEQGREQLESAATYQKKARSKMICLLVIVLIVAGILTAVLHCAGMRPSAPCVLLRFGETCVLVDCAFESTRWLDASASSSPKASVFQSTIPGNNKTTDGLLGRATEATAERLQAAVIPTDLFAVDMADVDAILISSPQAMQALPFVTERTAFAGRVYATDATVPFARLLMEETMRCVTKHFVQSGYGSSWSTGRAHAATATEHFDITLPAFCASWYSLAELESCISKIHRLSFNQRVNLYNLCDIIPTSSGFGIGCCNWVIETPTERVFYMAATSLPSSQFHAQAFDMSPLHLGVASEDPLSNLPPRSIMAPGSKFDVLVVADLNPAAPLPYSDATQKVCSTIVHSLQQGGNVLLPCTPASVATLELIEAVHHTLIAANLARVPIYLVSPEANAAVAFANIMSEWLASERQEQVYLPENPFPHVEWIDSQKLHQVATVAASVRSLTTPAVPAVFLQRQCIVLASHPSLRFGDALHFLRLWGNDSRNMTILTDPSYQPEDLLQPFQPLQMAVSYIPLDRRLATSDVGSLLKNVRPDLIPSNIVLLLPGKSDQRSAIYDLTSDLEQNFHAALSPPAVHILEHGDTIRMPSTNRDCRLQVSHQLASSIIPRMTGPGVATAAVHGVLSFRDNVILLDSLPSSSARPFDATLNNRNNRIEPRAVVQRLIESGLEDISVHYTTKTLLDGTTVECAEVNVLECEAWIEVLAQGPAKIHTSGSIIPPSKTNALARSRVQNARQRLHRVLSSCIFEPAL</sequence>
<evidence type="ECO:0000256" key="4">
    <source>
        <dbReference type="ARBA" id="ARBA00009063"/>
    </source>
</evidence>
<dbReference type="InterPro" id="IPR027074">
    <property type="entry name" value="Integrator_9su"/>
</dbReference>
<dbReference type="GO" id="GO:0034472">
    <property type="term" value="P:snRNA 3'-end processing"/>
    <property type="evidence" value="ECO:0007669"/>
    <property type="project" value="TreeGrafter"/>
</dbReference>
<dbReference type="PANTHER" id="PTHR46094">
    <property type="entry name" value="INTEGRATOR COMPLEX SUBUNIT 9"/>
    <property type="match status" value="1"/>
</dbReference>
<evidence type="ECO:0000256" key="7">
    <source>
        <dbReference type="RuleBase" id="RU003858"/>
    </source>
</evidence>
<dbReference type="InterPro" id="IPR010989">
    <property type="entry name" value="SNARE"/>
</dbReference>
<dbReference type="Pfam" id="PF05739">
    <property type="entry name" value="SNARE"/>
    <property type="match status" value="1"/>
</dbReference>
<dbReference type="GO" id="GO:0006886">
    <property type="term" value="P:intracellular protein transport"/>
    <property type="evidence" value="ECO:0007669"/>
    <property type="project" value="InterPro"/>
</dbReference>
<dbReference type="InterPro" id="IPR036866">
    <property type="entry name" value="RibonucZ/Hydroxyglut_hydro"/>
</dbReference>
<dbReference type="SMART" id="SM01027">
    <property type="entry name" value="Beta-Casp"/>
    <property type="match status" value="1"/>
</dbReference>
<dbReference type="GO" id="GO:0016192">
    <property type="term" value="P:vesicle-mediated transport"/>
    <property type="evidence" value="ECO:0007669"/>
    <property type="project" value="InterPro"/>
</dbReference>
<evidence type="ECO:0000256" key="1">
    <source>
        <dbReference type="ARBA" id="ARBA00004123"/>
    </source>
</evidence>